<protein>
    <submittedName>
        <fullName evidence="2">Uncharacterized protein</fullName>
    </submittedName>
</protein>
<evidence type="ECO:0000313" key="2">
    <source>
        <dbReference type="EMBL" id="CAA9377535.1"/>
    </source>
</evidence>
<gene>
    <name evidence="2" type="ORF">AVDCRST_MAG47-1879</name>
</gene>
<reference evidence="2" key="1">
    <citation type="submission" date="2020-02" db="EMBL/GenBank/DDBJ databases">
        <authorList>
            <person name="Meier V. D."/>
        </authorList>
    </citation>
    <scope>NUCLEOTIDE SEQUENCE</scope>
    <source>
        <strain evidence="2">AVDCRST_MAG47</strain>
    </source>
</reference>
<proteinExistence type="predicted"/>
<feature type="compositionally biased region" description="Low complexity" evidence="1">
    <location>
        <begin position="58"/>
        <end position="70"/>
    </location>
</feature>
<dbReference type="EMBL" id="CADCUK010000126">
    <property type="protein sequence ID" value="CAA9377535.1"/>
    <property type="molecule type" value="Genomic_DNA"/>
</dbReference>
<accession>A0A6J4N832</accession>
<feature type="compositionally biased region" description="Basic residues" evidence="1">
    <location>
        <begin position="42"/>
        <end position="57"/>
    </location>
</feature>
<feature type="region of interest" description="Disordered" evidence="1">
    <location>
        <begin position="15"/>
        <end position="76"/>
    </location>
</feature>
<sequence>ARTFAPALPLDHLDRRPRVVRRSGRVGRAHDPSPPGVVLGCRARRGPRRACRRRLPQRARAQPRASRPSAGGPSPL</sequence>
<dbReference type="AlphaFoldDB" id="A0A6J4N832"/>
<organism evidence="2">
    <name type="scientific">uncultured Nocardioidaceae bacterium</name>
    <dbReference type="NCBI Taxonomy" id="253824"/>
    <lineage>
        <taxon>Bacteria</taxon>
        <taxon>Bacillati</taxon>
        <taxon>Actinomycetota</taxon>
        <taxon>Actinomycetes</taxon>
        <taxon>Propionibacteriales</taxon>
        <taxon>Nocardioidaceae</taxon>
        <taxon>environmental samples</taxon>
    </lineage>
</organism>
<evidence type="ECO:0000256" key="1">
    <source>
        <dbReference type="SAM" id="MobiDB-lite"/>
    </source>
</evidence>
<feature type="non-terminal residue" evidence="2">
    <location>
        <position position="1"/>
    </location>
</feature>
<feature type="non-terminal residue" evidence="2">
    <location>
        <position position="76"/>
    </location>
</feature>
<name>A0A6J4N832_9ACTN</name>
<feature type="compositionally biased region" description="Basic residues" evidence="1">
    <location>
        <begin position="18"/>
        <end position="27"/>
    </location>
</feature>